<reference evidence="1 2" key="1">
    <citation type="journal article" date="2011" name="J. Bacteriol.">
        <title>Complete genome sequence of Burkholderia rhizoxinica, an endosymbiont of Rhizopus microsporus.</title>
        <authorList>
            <person name="Lackner G."/>
            <person name="Moebius N."/>
            <person name="Partida-Martinez L."/>
            <person name="Hertweck C."/>
        </authorList>
    </citation>
    <scope>NUCLEOTIDE SEQUENCE [LARGE SCALE GENOMIC DNA]</scope>
    <source>
        <strain evidence="2">DSM 19002 / CIP 109453 / HKI 454</strain>
    </source>
</reference>
<dbReference type="KEGG" id="brh:RBRH_04167"/>
<sequence>MEYGIIDANNHTHNVGIGDAGNHSHTIVVNGDSGEKARPISVALLVCIKI</sequence>
<dbReference type="EMBL" id="FR687359">
    <property type="protein sequence ID" value="CBW75174.1"/>
    <property type="molecule type" value="Genomic_DNA"/>
</dbReference>
<dbReference type="STRING" id="882378.RBRH_04167"/>
<dbReference type="AlphaFoldDB" id="E5ARE2"/>
<name>E5ARE2_MYCRK</name>
<dbReference type="HOGENOM" id="CLU_3115594_0_0_4"/>
<gene>
    <name evidence="1" type="ordered locus">RBRH_04167</name>
</gene>
<evidence type="ECO:0000313" key="2">
    <source>
        <dbReference type="Proteomes" id="UP000007437"/>
    </source>
</evidence>
<dbReference type="Proteomes" id="UP000007437">
    <property type="component" value="Chromosome"/>
</dbReference>
<evidence type="ECO:0000313" key="1">
    <source>
        <dbReference type="EMBL" id="CBW75174.1"/>
    </source>
</evidence>
<proteinExistence type="predicted"/>
<accession>E5ARE2</accession>
<organism evidence="1 2">
    <name type="scientific">Mycetohabitans rhizoxinica (strain DSM 19002 / CIP 109453 / HKI 454)</name>
    <name type="common">Paraburkholderia rhizoxinica</name>
    <dbReference type="NCBI Taxonomy" id="882378"/>
    <lineage>
        <taxon>Bacteria</taxon>
        <taxon>Pseudomonadati</taxon>
        <taxon>Pseudomonadota</taxon>
        <taxon>Betaproteobacteria</taxon>
        <taxon>Burkholderiales</taxon>
        <taxon>Burkholderiaceae</taxon>
        <taxon>Mycetohabitans</taxon>
    </lineage>
</organism>
<protein>
    <submittedName>
        <fullName evidence="1">PHAGE TAIL PROTEIN</fullName>
    </submittedName>
</protein>